<evidence type="ECO:0000313" key="2">
    <source>
        <dbReference type="Proteomes" id="UP000000547"/>
    </source>
</evidence>
<name>Q47XC8_COLP3</name>
<gene>
    <name evidence="1" type="ordered locus">CPS_3880</name>
</gene>
<protein>
    <submittedName>
        <fullName evidence="1">Uncharacterized protein</fullName>
    </submittedName>
</protein>
<proteinExistence type="predicted"/>
<dbReference type="STRING" id="167879.CPS_3880"/>
<accession>Q47XC8</accession>
<dbReference type="KEGG" id="cps:CPS_3880"/>
<sequence length="31" mass="3811">MKKLVFCERKFNTFNVDDNLNDTIYYIDLTH</sequence>
<reference evidence="1" key="1">
    <citation type="journal article" date="2005" name="Proc. Natl. Acad. Sci. U.S.A.">
        <title>The psychrophilic lifestyle as revealed by the genome sequence of Colwellia psychrerythraea 34H through genomic and proteomic analyses.</title>
        <authorList>
            <person name="Methe B.A."/>
            <person name="Nelson K.E."/>
            <person name="Deming J.W."/>
            <person name="Momen B."/>
            <person name="Melamud E."/>
            <person name="Zhang X."/>
            <person name="Moult J."/>
            <person name="Madupu R."/>
            <person name="Nelson W.C."/>
            <person name="Dodson R.J."/>
            <person name="Brinkac L.M."/>
            <person name="Daugherty S.C."/>
            <person name="Durkin A.S."/>
            <person name="DeBoy R.T."/>
            <person name="Kolonay J.F."/>
            <person name="Sullivan S.A."/>
            <person name="Zhou L."/>
            <person name="Davidsen T.M."/>
            <person name="Wu M."/>
            <person name="Huston A.L."/>
            <person name="Lewis M."/>
            <person name="Weaver B."/>
            <person name="Weidman J.F."/>
            <person name="Khouri H."/>
            <person name="Utterback T.R."/>
            <person name="Feldblyum T.V."/>
            <person name="Fraser C.M."/>
        </authorList>
    </citation>
    <scope>NUCLEOTIDE SEQUENCE [LARGE SCALE GENOMIC DNA]</scope>
    <source>
        <strain evidence="1">34H</strain>
    </source>
</reference>
<dbReference type="EMBL" id="CP000083">
    <property type="protein sequence ID" value="AAZ24630.1"/>
    <property type="molecule type" value="Genomic_DNA"/>
</dbReference>
<organism evidence="1 2">
    <name type="scientific">Colwellia psychrerythraea (strain 34H / ATCC BAA-681)</name>
    <name type="common">Vibrio psychroerythus</name>
    <dbReference type="NCBI Taxonomy" id="167879"/>
    <lineage>
        <taxon>Bacteria</taxon>
        <taxon>Pseudomonadati</taxon>
        <taxon>Pseudomonadota</taxon>
        <taxon>Gammaproteobacteria</taxon>
        <taxon>Alteromonadales</taxon>
        <taxon>Colwelliaceae</taxon>
        <taxon>Colwellia</taxon>
    </lineage>
</organism>
<dbReference type="HOGENOM" id="CLU_3395943_0_0_6"/>
<dbReference type="Proteomes" id="UP000000547">
    <property type="component" value="Chromosome"/>
</dbReference>
<evidence type="ECO:0000313" key="1">
    <source>
        <dbReference type="EMBL" id="AAZ24630.1"/>
    </source>
</evidence>
<dbReference type="AlphaFoldDB" id="Q47XC8"/>